<protein>
    <submittedName>
        <fullName evidence="8">RRP12-like protein</fullName>
    </submittedName>
</protein>
<evidence type="ECO:0000256" key="2">
    <source>
        <dbReference type="ARBA" id="ARBA00007690"/>
    </source>
</evidence>
<evidence type="ECO:0000256" key="3">
    <source>
        <dbReference type="ARBA" id="ARBA00023242"/>
    </source>
</evidence>
<proteinExistence type="inferred from homology"/>
<evidence type="ECO:0000256" key="1">
    <source>
        <dbReference type="ARBA" id="ARBA00004123"/>
    </source>
</evidence>
<dbReference type="PANTHER" id="PTHR48287">
    <property type="entry name" value="ARM REPEAT SUPERFAMILY PROTEIN"/>
    <property type="match status" value="1"/>
</dbReference>
<feature type="compositionally biased region" description="Acidic residues" evidence="4">
    <location>
        <begin position="1063"/>
        <end position="1078"/>
    </location>
</feature>
<evidence type="ECO:0000259" key="6">
    <source>
        <dbReference type="Pfam" id="PF25772"/>
    </source>
</evidence>
<dbReference type="InterPro" id="IPR011989">
    <property type="entry name" value="ARM-like"/>
</dbReference>
<dbReference type="Gene3D" id="1.25.10.10">
    <property type="entry name" value="Leucine-rich Repeat Variant"/>
    <property type="match status" value="2"/>
</dbReference>
<dbReference type="InterPro" id="IPR057860">
    <property type="entry name" value="HEAT_RRP12_N"/>
</dbReference>
<evidence type="ECO:0000313" key="8">
    <source>
        <dbReference type="RefSeq" id="XP_005106446.2"/>
    </source>
</evidence>
<keyword evidence="7" id="KW-1185">Reference proteome</keyword>
<feature type="compositionally biased region" description="Basic residues" evidence="4">
    <location>
        <begin position="1109"/>
        <end position="1118"/>
    </location>
</feature>
<comment type="subcellular location">
    <subcellularLocation>
        <location evidence="1">Nucleus</location>
    </subcellularLocation>
</comment>
<dbReference type="Pfam" id="PF25772">
    <property type="entry name" value="HEAT_RRP12_N"/>
    <property type="match status" value="1"/>
</dbReference>
<sequence length="1337" mass="147693">MKARPKAPAPKSKGKMTHKKKLPKSASSNPTTKKFREAARRSQTFSGGLSSSGSTFGSFGKGSNPDQQGGLTLEALEKHNEAMGGFTEAGLDQDDATSVGHKTFNTWATNMTGCTNVTFNRVHRYINSNSLMQKEILAVLAAITEVIKEKGGQGSDVQYFAVLVSSLQEAEKTETMTAMAHLLSIVIKKVPVAVLQKQFSQVSKTLVGIITHCASNKEILAPLKPVLSCLASLLRVIDTSTWLEPSTEHVYKAILLFISHSKPKLRKAAQTAVKVVLRGSLMMQQEESSRPPYHPAAPVTAQWCIDTIESARGQSNRVDILHTLSMMKDLLSVFPHKQVKSGCEVLLKLMTLTDPVVRSSCLEVMYRLFVAKPSAKIVPGEMNAQIIMALYDHQPSEKDSQPMGAWLRVMEAAACNLARVDTNLCVSHVPRLFSVCITCLLSDREEVAKAAVQTMKALLHQCVEPFGENLTKDSASNQAMTSLQKIVKTLETGLSYQFHSVWSLVLQLWSSAFLVVGKVAPKMLTKCLTSMGDLRDTPHFSYKPEMDQALGSAVKAMGPQRVLEAIPLGISGENDNPDFPRGWLLPVFRDNVTHTQLGFFTSYFLPLAATFRKKAEDLSKEERMAESKAYDVLQLQIWSLLKGFCDHPTDLKQSFQGIAKSLGTALSDREDLRMDVMSALRSIVTCSLDKEEDKQEVGRFAKNFLPILFNLFTSEGMLTEGTRLAVLETIRKYFVISDSKLISSFLDKSLSKMSEQNVGSFRNIALLDLSIAMIPYTDAAGLKRMFELSLPRLQSEDRTVQKKSYRVLEELCSGKTQASRDLLSSNIDTIRTMLLQSLSKSSPSSKAPRLRCLIHIYKNLEEENMDFFMATLPEAILCTKEIGVKARAAAFELIVVMSETYLKWNTSSSESDNLAQFVTKLLAGLAGSPHMISATLLAITRVVYHYQTRLTGSILDYMVENVCLLLASKTREIIKTALGFIKVLLSAYENTVLAAHLQDLLNGLHEIAVKGNMRRLTKIIYVKLIKKFGYELILSMTKESVHKLLKNIHKSQERAKRKQAGEKEEEEDDQGEDSEEEDKVTGQPESIDELLRDTDSELDDDMDEGPSLSKKKTKKKQQSKGAWLMETGDDEIVDFMDPAAAKQVITTRPKASEQNGKGKMDKDRGFKMAGDGRLIITQDEDDEDNAKGAAGGSDAEEDLDDLFATLEGGVKNKPRKRKFTGPADDDEDEDEDVKPSASKYKAGGSGIHRPIAKAKRRETDSVVGTEYQSKKAAGDMKKKGKPDPYAYVPLNIANLNKRKQLKVKGTFSNLVKGAKKGAAKGSKFKSKAGKGGKGKQK</sequence>
<feature type="compositionally biased region" description="Basic and acidic residues" evidence="4">
    <location>
        <begin position="1268"/>
        <end position="1277"/>
    </location>
</feature>
<comment type="similarity">
    <text evidence="2">Belongs to the RRP12 family.</text>
</comment>
<feature type="compositionally biased region" description="Low complexity" evidence="4">
    <location>
        <begin position="45"/>
        <end position="63"/>
    </location>
</feature>
<feature type="compositionally biased region" description="Basic and acidic residues" evidence="4">
    <location>
        <begin position="1156"/>
        <end position="1166"/>
    </location>
</feature>
<keyword evidence="3" id="KW-0539">Nucleus</keyword>
<dbReference type="Pfam" id="PF08161">
    <property type="entry name" value="RRP12_HEAT"/>
    <property type="match status" value="1"/>
</dbReference>
<feature type="compositionally biased region" description="Acidic residues" evidence="4">
    <location>
        <begin position="1223"/>
        <end position="1232"/>
    </location>
</feature>
<organism evidence="7 8">
    <name type="scientific">Aplysia californica</name>
    <name type="common">California sea hare</name>
    <dbReference type="NCBI Taxonomy" id="6500"/>
    <lineage>
        <taxon>Eukaryota</taxon>
        <taxon>Metazoa</taxon>
        <taxon>Spiralia</taxon>
        <taxon>Lophotrochozoa</taxon>
        <taxon>Mollusca</taxon>
        <taxon>Gastropoda</taxon>
        <taxon>Heterobranchia</taxon>
        <taxon>Euthyneura</taxon>
        <taxon>Tectipleura</taxon>
        <taxon>Aplysiida</taxon>
        <taxon>Aplysioidea</taxon>
        <taxon>Aplysiidae</taxon>
        <taxon>Aplysia</taxon>
    </lineage>
</organism>
<dbReference type="RefSeq" id="XP_005106446.2">
    <property type="nucleotide sequence ID" value="XM_005106389.3"/>
</dbReference>
<feature type="region of interest" description="Disordered" evidence="4">
    <location>
        <begin position="1052"/>
        <end position="1125"/>
    </location>
</feature>
<feature type="region of interest" description="Disordered" evidence="4">
    <location>
        <begin position="1314"/>
        <end position="1337"/>
    </location>
</feature>
<dbReference type="PANTHER" id="PTHR48287:SF1">
    <property type="entry name" value="ARM REPEAT SUPERFAMILY PROTEIN"/>
    <property type="match status" value="1"/>
</dbReference>
<evidence type="ECO:0000259" key="5">
    <source>
        <dbReference type="Pfam" id="PF08161"/>
    </source>
</evidence>
<dbReference type="InterPro" id="IPR012978">
    <property type="entry name" value="HEAT_RRP12"/>
</dbReference>
<feature type="compositionally biased region" description="Basic and acidic residues" evidence="4">
    <location>
        <begin position="1052"/>
        <end position="1062"/>
    </location>
</feature>
<feature type="compositionally biased region" description="Basic residues" evidence="4">
    <location>
        <begin position="12"/>
        <end position="23"/>
    </location>
</feature>
<evidence type="ECO:0000313" key="7">
    <source>
        <dbReference type="Proteomes" id="UP000694888"/>
    </source>
</evidence>
<reference evidence="8" key="1">
    <citation type="submission" date="2025-08" db="UniProtKB">
        <authorList>
            <consortium name="RefSeq"/>
        </authorList>
    </citation>
    <scope>IDENTIFICATION</scope>
</reference>
<dbReference type="Proteomes" id="UP000694888">
    <property type="component" value="Unplaced"/>
</dbReference>
<feature type="region of interest" description="Disordered" evidence="4">
    <location>
        <begin position="1"/>
        <end position="70"/>
    </location>
</feature>
<feature type="region of interest" description="Disordered" evidence="4">
    <location>
        <begin position="1144"/>
        <end position="1282"/>
    </location>
</feature>
<accession>A0ABM0K1C7</accession>
<feature type="domain" description="RRP12 HEAT" evidence="5">
    <location>
        <begin position="442"/>
        <end position="714"/>
    </location>
</feature>
<dbReference type="SUPFAM" id="SSF48371">
    <property type="entry name" value="ARM repeat"/>
    <property type="match status" value="1"/>
</dbReference>
<dbReference type="InterPro" id="IPR016024">
    <property type="entry name" value="ARM-type_fold"/>
</dbReference>
<evidence type="ECO:0000256" key="4">
    <source>
        <dbReference type="SAM" id="MobiDB-lite"/>
    </source>
</evidence>
<feature type="domain" description="RRP12 N-terminal HEAT" evidence="6">
    <location>
        <begin position="122"/>
        <end position="370"/>
    </location>
</feature>
<gene>
    <name evidence="8" type="primary">LOC101856684</name>
</gene>
<dbReference type="GeneID" id="101856684"/>
<dbReference type="InterPro" id="IPR052087">
    <property type="entry name" value="RRP12"/>
</dbReference>
<name>A0ABM0K1C7_APLCA</name>